<feature type="region of interest" description="Disordered" evidence="1">
    <location>
        <begin position="73"/>
        <end position="132"/>
    </location>
</feature>
<dbReference type="Proteomes" id="UP000694930">
    <property type="component" value="Chromosome 8"/>
</dbReference>
<dbReference type="RefSeq" id="XP_015084367.1">
    <property type="nucleotide sequence ID" value="XM_015228881.1"/>
</dbReference>
<feature type="region of interest" description="Disordered" evidence="1">
    <location>
        <begin position="175"/>
        <end position="214"/>
    </location>
</feature>
<accession>A0ABM1HEF1</accession>
<reference evidence="2" key="1">
    <citation type="journal article" date="2014" name="Nat. Genet.">
        <title>The genome of the stress-tolerant wild tomato species Solanum pennellii.</title>
        <authorList>
            <person name="Bolger A."/>
            <person name="Scossa F."/>
            <person name="Bolger M.E."/>
            <person name="Lanz C."/>
            <person name="Maumus F."/>
            <person name="Tohge T."/>
            <person name="Quesneville H."/>
            <person name="Alseekh S."/>
            <person name="Sorensen I."/>
            <person name="Lichtenstein G."/>
            <person name="Fich E.A."/>
            <person name="Conte M."/>
            <person name="Keller H."/>
            <person name="Schneeberger K."/>
            <person name="Schwacke R."/>
            <person name="Ofner I."/>
            <person name="Vrebalov J."/>
            <person name="Xu Y."/>
            <person name="Osorio S."/>
            <person name="Aflitos S.A."/>
            <person name="Schijlen E."/>
            <person name="Jimenez-Gomez J.M."/>
            <person name="Ryngajllo M."/>
            <person name="Kimura S."/>
            <person name="Kumar R."/>
            <person name="Koenig D."/>
            <person name="Headland L.R."/>
            <person name="Maloof J.N."/>
            <person name="Sinha N."/>
            <person name="van Ham R.C."/>
            <person name="Lankhorst R.K."/>
            <person name="Mao L."/>
            <person name="Vogel A."/>
            <person name="Arsova B."/>
            <person name="Panstruga R."/>
            <person name="Fei Z."/>
            <person name="Rose J.K."/>
            <person name="Zamir D."/>
            <person name="Carrari F."/>
            <person name="Giovannoni J.J."/>
            <person name="Weigel D."/>
            <person name="Usadel B."/>
            <person name="Fernie A.R."/>
        </authorList>
    </citation>
    <scope>NUCLEOTIDE SEQUENCE [LARGE SCALE GENOMIC DNA]</scope>
    <source>
        <strain evidence="2">cv. LA0716</strain>
    </source>
</reference>
<evidence type="ECO:0000313" key="3">
    <source>
        <dbReference type="RefSeq" id="XP_015084367.1"/>
    </source>
</evidence>
<proteinExistence type="predicted"/>
<feature type="compositionally biased region" description="Polar residues" evidence="1">
    <location>
        <begin position="101"/>
        <end position="121"/>
    </location>
</feature>
<gene>
    <name evidence="3" type="primary">LOC107027821</name>
</gene>
<organism evidence="2 3">
    <name type="scientific">Solanum pennellii</name>
    <name type="common">Tomato</name>
    <name type="synonym">Lycopersicon pennellii</name>
    <dbReference type="NCBI Taxonomy" id="28526"/>
    <lineage>
        <taxon>Eukaryota</taxon>
        <taxon>Viridiplantae</taxon>
        <taxon>Streptophyta</taxon>
        <taxon>Embryophyta</taxon>
        <taxon>Tracheophyta</taxon>
        <taxon>Spermatophyta</taxon>
        <taxon>Magnoliopsida</taxon>
        <taxon>eudicotyledons</taxon>
        <taxon>Gunneridae</taxon>
        <taxon>Pentapetalae</taxon>
        <taxon>asterids</taxon>
        <taxon>lamiids</taxon>
        <taxon>Solanales</taxon>
        <taxon>Solanaceae</taxon>
        <taxon>Solanoideae</taxon>
        <taxon>Solaneae</taxon>
        <taxon>Solanum</taxon>
        <taxon>Solanum subgen. Lycopersicon</taxon>
    </lineage>
</organism>
<sequence length="583" mass="65411">MTEKEIVEVFVRVQEPEYYDRIILLVGAKFAEIVKVGETIEDGLKSRKIDRVSASPGSLGLIWKRREEVAAVSYGEGKTPRSPSHSQDRSRPSRSYYPQSNHPNNHNTAPTYPNAQISSYQSPPPNLQKFSPIYPNYPYQNIAPNCANVQSSYQAPPPTYQVQAPLYQNPLPNYLAPVPNYQTNPYPRRQAPRPNTRNYQQVPPPQQNSYDPSRLRFEKKPSRNFTILAESRTKLFERLAAVGYIHPVGPKPMDVNSKFYKPDQRYAYHSNSFGHDTEDCINLKHRIQDLIDQEVVSLQPAAPNVNTNPLPDHGGSNVNMIEMDEDGCETKMITPIVHEDLERAVASLSVKEKREFVILTPAKAVALVPSKTLVKPKFVIETAVAQGMTRSGRCYTPDELALGGQKKDHTKRPISEGKAEEFWRRMQPKDYSIVKHLEKTPAQISVWALLMSSQSHRQALMKALDDTYVPSGTSSDNVAAMIHQVIRGHRISFCDDELPVEGRTHNKALHITVICRGKVVNCVLIDDGSGLNICPLSTLRQLNFDLGNLEQNQVNVRAFDGVQRDTLGAVTLTLQMGPAKLSA</sequence>
<protein>
    <submittedName>
        <fullName evidence="3">Uncharacterized protein LOC107027821</fullName>
    </submittedName>
</protein>
<reference evidence="3" key="2">
    <citation type="submission" date="2025-08" db="UniProtKB">
        <authorList>
            <consortium name="RefSeq"/>
        </authorList>
    </citation>
    <scope>IDENTIFICATION</scope>
</reference>
<evidence type="ECO:0000256" key="1">
    <source>
        <dbReference type="SAM" id="MobiDB-lite"/>
    </source>
</evidence>
<feature type="compositionally biased region" description="Polar residues" evidence="1">
    <location>
        <begin position="193"/>
        <end position="211"/>
    </location>
</feature>
<keyword evidence="2" id="KW-1185">Reference proteome</keyword>
<dbReference type="PANTHER" id="PTHR32108:SF9">
    <property type="entry name" value="REVERSE TRANSCRIPTASE RNASE H-LIKE DOMAIN-CONTAINING PROTEIN"/>
    <property type="match status" value="1"/>
</dbReference>
<dbReference type="PANTHER" id="PTHR32108">
    <property type="entry name" value="DNA-DIRECTED RNA POLYMERASE SUBUNIT ALPHA"/>
    <property type="match status" value="1"/>
</dbReference>
<evidence type="ECO:0000313" key="2">
    <source>
        <dbReference type="Proteomes" id="UP000694930"/>
    </source>
</evidence>
<name>A0ABM1HEF1_SOLPN</name>
<dbReference type="GeneID" id="107027821"/>